<dbReference type="EMBL" id="ML976620">
    <property type="protein sequence ID" value="KAF1840619.1"/>
    <property type="molecule type" value="Genomic_DNA"/>
</dbReference>
<evidence type="ECO:0000313" key="2">
    <source>
        <dbReference type="EMBL" id="KAF1840619.1"/>
    </source>
</evidence>
<feature type="compositionally biased region" description="Basic and acidic residues" evidence="1">
    <location>
        <begin position="189"/>
        <end position="200"/>
    </location>
</feature>
<feature type="region of interest" description="Disordered" evidence="1">
    <location>
        <begin position="36"/>
        <end position="61"/>
    </location>
</feature>
<sequence>MTNEVLVHISTPTTTQNDALYRSIYEAYLVFEPQKRSTAKSQQEQHEQKHPTASRLNPTAAPNFAANPSMFSTSKDSYGSFPSYLSDGLANEYGPTSTPPHYGSLEDCSVPISSRLNRLEHIHLNWKDRTTPKLSAVDKARRSRQASCDAEEANTTFIEDTQLAVQTLQSQLQDTYSITSEDTSEDDVVPEHKSHEDRQLAVKNSQDTGGTRVEVLASAHSMIPGDVNTKPQEDPRLNSTLELYMPVSQVRSDNQPNLDGHATSVDSLDLTKLPVDAFSPASKVSVAQPGTLPSQITDHLAKIVLQHPTRFKPSKKLRTPKPDDRGYWSVNCSVWRGKLQHEFWSSLCEHVLSGRLGWGSTVHRESSTRVLGQIKLYCWGEVVEHMWLVLWICSRGRVSGSRSKWYDADGIAVFEVP</sequence>
<gene>
    <name evidence="2" type="ORF">K460DRAFT_297127</name>
</gene>
<keyword evidence="3" id="KW-1185">Reference proteome</keyword>
<dbReference type="Proteomes" id="UP000800039">
    <property type="component" value="Unassembled WGS sequence"/>
</dbReference>
<dbReference type="AlphaFoldDB" id="A0A9P4L3S4"/>
<protein>
    <submittedName>
        <fullName evidence="2">Uncharacterized protein</fullName>
    </submittedName>
</protein>
<comment type="caution">
    <text evidence="2">The sequence shown here is derived from an EMBL/GenBank/DDBJ whole genome shotgun (WGS) entry which is preliminary data.</text>
</comment>
<dbReference type="GeneID" id="63846934"/>
<dbReference type="RefSeq" id="XP_040783182.1">
    <property type="nucleotide sequence ID" value="XM_040929682.1"/>
</dbReference>
<dbReference type="OrthoDB" id="5395975at2759"/>
<organism evidence="2 3">
    <name type="scientific">Cucurbitaria berberidis CBS 394.84</name>
    <dbReference type="NCBI Taxonomy" id="1168544"/>
    <lineage>
        <taxon>Eukaryota</taxon>
        <taxon>Fungi</taxon>
        <taxon>Dikarya</taxon>
        <taxon>Ascomycota</taxon>
        <taxon>Pezizomycotina</taxon>
        <taxon>Dothideomycetes</taxon>
        <taxon>Pleosporomycetidae</taxon>
        <taxon>Pleosporales</taxon>
        <taxon>Pleosporineae</taxon>
        <taxon>Cucurbitariaceae</taxon>
        <taxon>Cucurbitaria</taxon>
    </lineage>
</organism>
<reference evidence="2" key="1">
    <citation type="submission" date="2020-01" db="EMBL/GenBank/DDBJ databases">
        <authorList>
            <consortium name="DOE Joint Genome Institute"/>
            <person name="Haridas S."/>
            <person name="Albert R."/>
            <person name="Binder M."/>
            <person name="Bloem J."/>
            <person name="Labutti K."/>
            <person name="Salamov A."/>
            <person name="Andreopoulos B."/>
            <person name="Baker S.E."/>
            <person name="Barry K."/>
            <person name="Bills G."/>
            <person name="Bluhm B.H."/>
            <person name="Cannon C."/>
            <person name="Castanera R."/>
            <person name="Culley D.E."/>
            <person name="Daum C."/>
            <person name="Ezra D."/>
            <person name="Gonzalez J.B."/>
            <person name="Henrissat B."/>
            <person name="Kuo A."/>
            <person name="Liang C."/>
            <person name="Lipzen A."/>
            <person name="Lutzoni F."/>
            <person name="Magnuson J."/>
            <person name="Mondo S."/>
            <person name="Nolan M."/>
            <person name="Ohm R."/>
            <person name="Pangilinan J."/>
            <person name="Park H.-J."/>
            <person name="Ramirez L."/>
            <person name="Alfaro M."/>
            <person name="Sun H."/>
            <person name="Tritt A."/>
            <person name="Yoshinaga Y."/>
            <person name="Zwiers L.-H."/>
            <person name="Turgeon B.G."/>
            <person name="Goodwin S.B."/>
            <person name="Spatafora J.W."/>
            <person name="Crous P.W."/>
            <person name="Grigoriev I.V."/>
        </authorList>
    </citation>
    <scope>NUCLEOTIDE SEQUENCE</scope>
    <source>
        <strain evidence="2">CBS 394.84</strain>
    </source>
</reference>
<name>A0A9P4L3S4_9PLEO</name>
<feature type="region of interest" description="Disordered" evidence="1">
    <location>
        <begin position="177"/>
        <end position="207"/>
    </location>
</feature>
<accession>A0A9P4L3S4</accession>
<proteinExistence type="predicted"/>
<evidence type="ECO:0000313" key="3">
    <source>
        <dbReference type="Proteomes" id="UP000800039"/>
    </source>
</evidence>
<evidence type="ECO:0000256" key="1">
    <source>
        <dbReference type="SAM" id="MobiDB-lite"/>
    </source>
</evidence>